<keyword evidence="2" id="KW-0732">Signal</keyword>
<dbReference type="InterPro" id="IPR013783">
    <property type="entry name" value="Ig-like_fold"/>
</dbReference>
<evidence type="ECO:0000256" key="1">
    <source>
        <dbReference type="SAM" id="MobiDB-lite"/>
    </source>
</evidence>
<evidence type="ECO:0000256" key="2">
    <source>
        <dbReference type="SAM" id="SignalP"/>
    </source>
</evidence>
<proteinExistence type="predicted"/>
<dbReference type="EMBL" id="PYXZ01000009">
    <property type="protein sequence ID" value="PUA79710.1"/>
    <property type="molecule type" value="Genomic_DNA"/>
</dbReference>
<feature type="signal peptide" evidence="2">
    <location>
        <begin position="1"/>
        <end position="24"/>
    </location>
</feature>
<feature type="domain" description="Bacterial Ig-like" evidence="3">
    <location>
        <begin position="359"/>
        <end position="442"/>
    </location>
</feature>
<organism evidence="4 5">
    <name type="scientific">Nocardioides currus</name>
    <dbReference type="NCBI Taxonomy" id="2133958"/>
    <lineage>
        <taxon>Bacteria</taxon>
        <taxon>Bacillati</taxon>
        <taxon>Actinomycetota</taxon>
        <taxon>Actinomycetes</taxon>
        <taxon>Propionibacteriales</taxon>
        <taxon>Nocardioidaceae</taxon>
        <taxon>Nocardioides</taxon>
    </lineage>
</organism>
<dbReference type="Gene3D" id="2.60.40.10">
    <property type="entry name" value="Immunoglobulins"/>
    <property type="match status" value="3"/>
</dbReference>
<feature type="region of interest" description="Disordered" evidence="1">
    <location>
        <begin position="455"/>
        <end position="483"/>
    </location>
</feature>
<keyword evidence="5" id="KW-1185">Reference proteome</keyword>
<reference evidence="4 5" key="1">
    <citation type="submission" date="2018-03" db="EMBL/GenBank/DDBJ databases">
        <authorList>
            <person name="Keele B.F."/>
        </authorList>
    </citation>
    <scope>NUCLEOTIDE SEQUENCE [LARGE SCALE GENOMIC DNA]</scope>
    <source>
        <strain evidence="4 5">IB-3</strain>
    </source>
</reference>
<dbReference type="GO" id="GO:0005975">
    <property type="term" value="P:carbohydrate metabolic process"/>
    <property type="evidence" value="ECO:0007669"/>
    <property type="project" value="UniProtKB-ARBA"/>
</dbReference>
<feature type="region of interest" description="Disordered" evidence="1">
    <location>
        <begin position="340"/>
        <end position="380"/>
    </location>
</feature>
<dbReference type="InterPro" id="IPR044016">
    <property type="entry name" value="Big_13"/>
</dbReference>
<feature type="compositionally biased region" description="Polar residues" evidence="1">
    <location>
        <begin position="470"/>
        <end position="483"/>
    </location>
</feature>
<name>A0A2R7YTK6_9ACTN</name>
<dbReference type="AlphaFoldDB" id="A0A2R7YTK6"/>
<evidence type="ECO:0000259" key="3">
    <source>
        <dbReference type="Pfam" id="PF19077"/>
    </source>
</evidence>
<sequence>MACLTTLALAPVLAVTTTSAPASAAPLPADYSASAHGDLVGLSATLLGLPSLANARIGHSLADVDSTRASGDVMADAANLDASLLFGGVNVPVGRQRATAAPKSDPAPDSLLGSSLDVLDPVVDVGVIGVDTYADYTSDNACPPAVGNERVLSDSRTELAGATLVSAGGLGNLASVGASTFHSTTKLVDDGDGGSDVVSTTEAVLGDIRLLGNTVRVNVGSTPSTPVRVVARSNGTTGTVQLVNPPTITATVGATQTPIPLNGNAVTIATGNPLVTVTLNAFNQNSVVNTGSGAAASADLQYLLRARVNVLPVIPGTPVANVDLNLAPLSVRAQAPAGGVECSTPDAQAPGAPAITDPSAGDEVTDRTPTITGTGAEPGSTVTVYGTDDATVLCTDVTVGADGTWSCSPDDDLPLGSVTVRATSTDASGNESPRSAPVTFTIVASPDTEAPATPVILTPAQGGTTDDKTPTVSGTAEPGSTVTVSENGTEVCTAQTNGLGVWSCTPATDLAEGEHTFDAIAEDAAGNKSEADSVTFTINDTTAPNPPVISSPADGDAIDDTTPTVTGTAEPGSTVTVTEGGTTICTTQADGTGN</sequence>
<evidence type="ECO:0000313" key="5">
    <source>
        <dbReference type="Proteomes" id="UP000244867"/>
    </source>
</evidence>
<gene>
    <name evidence="4" type="ORF">C7S10_18550</name>
</gene>
<dbReference type="Pfam" id="PF19077">
    <property type="entry name" value="Big_13"/>
    <property type="match status" value="2"/>
</dbReference>
<feature type="non-terminal residue" evidence="4">
    <location>
        <position position="594"/>
    </location>
</feature>
<comment type="caution">
    <text evidence="4">The sequence shown here is derived from an EMBL/GenBank/DDBJ whole genome shotgun (WGS) entry which is preliminary data.</text>
</comment>
<evidence type="ECO:0000313" key="4">
    <source>
        <dbReference type="EMBL" id="PUA79710.1"/>
    </source>
</evidence>
<dbReference type="NCBIfam" id="NF033510">
    <property type="entry name" value="Ca_tandemer"/>
    <property type="match status" value="2"/>
</dbReference>
<dbReference type="Proteomes" id="UP000244867">
    <property type="component" value="Unassembled WGS sequence"/>
</dbReference>
<feature type="domain" description="Bacterial Ig-like" evidence="3">
    <location>
        <begin position="463"/>
        <end position="538"/>
    </location>
</feature>
<feature type="chain" id="PRO_5015331587" description="Bacterial Ig-like domain-containing protein" evidence="2">
    <location>
        <begin position="25"/>
        <end position="594"/>
    </location>
</feature>
<accession>A0A2R7YTK6</accession>
<protein>
    <recommendedName>
        <fullName evidence="3">Bacterial Ig-like domain-containing protein</fullName>
    </recommendedName>
</protein>